<gene>
    <name evidence="3" type="ORF">ACFW6T_01930</name>
</gene>
<proteinExistence type="predicted"/>
<feature type="transmembrane region" description="Helical" evidence="2">
    <location>
        <begin position="69"/>
        <end position="89"/>
    </location>
</feature>
<name>A0ABW6GDI4_9ACTN</name>
<organism evidence="3 4">
    <name type="scientific">Kitasatospora phosalacinea</name>
    <dbReference type="NCBI Taxonomy" id="2065"/>
    <lineage>
        <taxon>Bacteria</taxon>
        <taxon>Bacillati</taxon>
        <taxon>Actinomycetota</taxon>
        <taxon>Actinomycetes</taxon>
        <taxon>Kitasatosporales</taxon>
        <taxon>Streptomycetaceae</taxon>
        <taxon>Kitasatospora</taxon>
    </lineage>
</organism>
<keyword evidence="2" id="KW-1133">Transmembrane helix</keyword>
<dbReference type="Proteomes" id="UP001599542">
    <property type="component" value="Unassembled WGS sequence"/>
</dbReference>
<evidence type="ECO:0000313" key="4">
    <source>
        <dbReference type="Proteomes" id="UP001599542"/>
    </source>
</evidence>
<keyword evidence="4" id="KW-1185">Reference proteome</keyword>
<evidence type="ECO:0000313" key="3">
    <source>
        <dbReference type="EMBL" id="MFE1350733.1"/>
    </source>
</evidence>
<evidence type="ECO:0000256" key="2">
    <source>
        <dbReference type="SAM" id="Phobius"/>
    </source>
</evidence>
<accession>A0ABW6GDI4</accession>
<evidence type="ECO:0000256" key="1">
    <source>
        <dbReference type="SAM" id="MobiDB-lite"/>
    </source>
</evidence>
<dbReference type="RefSeq" id="WP_380316876.1">
    <property type="nucleotide sequence ID" value="NZ_JBHYPW010000003.1"/>
</dbReference>
<feature type="region of interest" description="Disordered" evidence="1">
    <location>
        <begin position="1"/>
        <end position="30"/>
    </location>
</feature>
<dbReference type="EMBL" id="JBHYPX010000002">
    <property type="protein sequence ID" value="MFE1350733.1"/>
    <property type="molecule type" value="Genomic_DNA"/>
</dbReference>
<reference evidence="3 4" key="1">
    <citation type="submission" date="2024-09" db="EMBL/GenBank/DDBJ databases">
        <title>The Natural Products Discovery Center: Release of the First 8490 Sequenced Strains for Exploring Actinobacteria Biosynthetic Diversity.</title>
        <authorList>
            <person name="Kalkreuter E."/>
            <person name="Kautsar S.A."/>
            <person name="Yang D."/>
            <person name="Bader C.D."/>
            <person name="Teijaro C.N."/>
            <person name="Fluegel L."/>
            <person name="Davis C.M."/>
            <person name="Simpson J.R."/>
            <person name="Lauterbach L."/>
            <person name="Steele A.D."/>
            <person name="Gui C."/>
            <person name="Meng S."/>
            <person name="Li G."/>
            <person name="Viehrig K."/>
            <person name="Ye F."/>
            <person name="Su P."/>
            <person name="Kiefer A.F."/>
            <person name="Nichols A."/>
            <person name="Cepeda A.J."/>
            <person name="Yan W."/>
            <person name="Fan B."/>
            <person name="Jiang Y."/>
            <person name="Adhikari A."/>
            <person name="Zheng C.-J."/>
            <person name="Schuster L."/>
            <person name="Cowan T.M."/>
            <person name="Smanski M.J."/>
            <person name="Chevrette M.G."/>
            <person name="De Carvalho L.P.S."/>
            <person name="Shen B."/>
        </authorList>
    </citation>
    <scope>NUCLEOTIDE SEQUENCE [LARGE SCALE GENOMIC DNA]</scope>
    <source>
        <strain evidence="3 4">NPDC058753</strain>
    </source>
</reference>
<sequence>MSAHPDHDDAHDAHEAHDDTRAQPQALGRGDEETLLRAFRETGGQFLADTPRLVEAGAVRGRRRRRGQLSALAGAAALVLAVGAFTAVVQPDGRPALAVGPAAPGTSLVPPSATASGTAGASGGTAADAALPEELHTVSVLGQLLPPGVRIVRSSGSTHGPGTVPSSEATAYLLVDNGHGRSKLSVSVGNAEWEKALGGCPTGQVAGRVCHELPDAVGGRVFVTTWGPSTASGGLLSHDVRLEDPDGLRVVLHSSRVEGADGAPASGADALLTPDQLTAVATAPAWRSVLGTLARVPQDTHATPDVRLPDLVPAGLKVRTFSGTWSQQYATLADDTREVDLTVQVAQADQVTRSWFAQAPVLADGSRVRTAADRPVPYAQGATETVVAVLRPDGLLLRATALDPAGAGVLLTREQVEAVALSPSWSALDAP</sequence>
<keyword evidence="2" id="KW-0472">Membrane</keyword>
<comment type="caution">
    <text evidence="3">The sequence shown here is derived from an EMBL/GenBank/DDBJ whole genome shotgun (WGS) entry which is preliminary data.</text>
</comment>
<keyword evidence="2" id="KW-0812">Transmembrane</keyword>
<protein>
    <submittedName>
        <fullName evidence="3">Uncharacterized protein</fullName>
    </submittedName>
</protein>
<feature type="compositionally biased region" description="Basic and acidic residues" evidence="1">
    <location>
        <begin position="1"/>
        <end position="21"/>
    </location>
</feature>